<accession>A0ABV9AF08</accession>
<keyword evidence="2" id="KW-1185">Reference proteome</keyword>
<proteinExistence type="predicted"/>
<dbReference type="EMBL" id="JBHSFK010000002">
    <property type="protein sequence ID" value="MFC4498457.1"/>
    <property type="molecule type" value="Genomic_DNA"/>
</dbReference>
<evidence type="ECO:0000313" key="2">
    <source>
        <dbReference type="Proteomes" id="UP001595839"/>
    </source>
</evidence>
<reference evidence="2" key="1">
    <citation type="journal article" date="2019" name="Int. J. Syst. Evol. Microbiol.">
        <title>The Global Catalogue of Microorganisms (GCM) 10K type strain sequencing project: providing services to taxonomists for standard genome sequencing and annotation.</title>
        <authorList>
            <consortium name="The Broad Institute Genomics Platform"/>
            <consortium name="The Broad Institute Genome Sequencing Center for Infectious Disease"/>
            <person name="Wu L."/>
            <person name="Ma J."/>
        </authorList>
    </citation>
    <scope>NUCLEOTIDE SEQUENCE [LARGE SCALE GENOMIC DNA]</scope>
    <source>
        <strain evidence="2">CGMCC 4.7177</strain>
    </source>
</reference>
<gene>
    <name evidence="1" type="ORF">ACFPIH_02790</name>
</gene>
<sequence length="156" mass="18291">MPTQAQPENRIEIMRGVRPKELSEYAGHYFQVIRGTYGYAGLLVQVDGDHAEIFQPRLRGTERFKIFDCAFLRQLDKTPRPAYARALAYQQVWKDIDLSLRQGDEDGEITDQEIWDRRRGEWEDGLAEIYEALMREMYDVPVCDTHPIHHDEEFSG</sequence>
<evidence type="ECO:0000313" key="1">
    <source>
        <dbReference type="EMBL" id="MFC4498457.1"/>
    </source>
</evidence>
<dbReference type="Proteomes" id="UP001595839">
    <property type="component" value="Unassembled WGS sequence"/>
</dbReference>
<comment type="caution">
    <text evidence="1">The sequence shown here is derived from an EMBL/GenBank/DDBJ whole genome shotgun (WGS) entry which is preliminary data.</text>
</comment>
<name>A0ABV9AF08_9ACTN</name>
<organism evidence="1 2">
    <name type="scientific">Streptomyces vulcanius</name>
    <dbReference type="NCBI Taxonomy" id="1441876"/>
    <lineage>
        <taxon>Bacteria</taxon>
        <taxon>Bacillati</taxon>
        <taxon>Actinomycetota</taxon>
        <taxon>Actinomycetes</taxon>
        <taxon>Kitasatosporales</taxon>
        <taxon>Streptomycetaceae</taxon>
        <taxon>Streptomyces</taxon>
    </lineage>
</organism>
<protein>
    <submittedName>
        <fullName evidence="1">Uncharacterized protein</fullName>
    </submittedName>
</protein>
<dbReference type="RefSeq" id="WP_381167771.1">
    <property type="nucleotide sequence ID" value="NZ_JBHSFK010000002.1"/>
</dbReference>